<comment type="caution">
    <text evidence="1">The sequence shown here is derived from an EMBL/GenBank/DDBJ whole genome shotgun (WGS) entry which is preliminary data.</text>
</comment>
<dbReference type="AlphaFoldDB" id="A0A5N5WGY9"/>
<dbReference type="InterPro" id="IPR045825">
    <property type="entry name" value="RamS"/>
</dbReference>
<sequence>MLLDLQVMEAEAEARARKPGEEPETASILGPDTSNLSLLLCGF</sequence>
<organism evidence="1 2">
    <name type="scientific">Streptomyces mobaraensis</name>
    <name type="common">Streptoverticillium mobaraense</name>
    <dbReference type="NCBI Taxonomy" id="35621"/>
    <lineage>
        <taxon>Bacteria</taxon>
        <taxon>Bacillati</taxon>
        <taxon>Actinomycetota</taxon>
        <taxon>Actinomycetes</taxon>
        <taxon>Kitasatosporales</taxon>
        <taxon>Streptomycetaceae</taxon>
        <taxon>Streptomyces</taxon>
    </lineage>
</organism>
<dbReference type="EMBL" id="VOKX01000003">
    <property type="protein sequence ID" value="KAB7852504.1"/>
    <property type="molecule type" value="Genomic_DNA"/>
</dbReference>
<keyword evidence="2" id="KW-1185">Reference proteome</keyword>
<name>A0A5N5WGY9_STRMB</name>
<evidence type="ECO:0000313" key="2">
    <source>
        <dbReference type="Proteomes" id="UP000327000"/>
    </source>
</evidence>
<protein>
    <submittedName>
        <fullName evidence="1">SapB/AmfS family lantipeptide</fullName>
    </submittedName>
</protein>
<evidence type="ECO:0000313" key="1">
    <source>
        <dbReference type="EMBL" id="KAB7852504.1"/>
    </source>
</evidence>
<dbReference type="NCBIfam" id="NF033212">
    <property type="entry name" value="SapB_AmfS_lanti"/>
    <property type="match status" value="1"/>
</dbReference>
<proteinExistence type="predicted"/>
<dbReference type="Proteomes" id="UP000327000">
    <property type="component" value="Unassembled WGS sequence"/>
</dbReference>
<reference evidence="1 2" key="1">
    <citation type="journal article" date="2019" name="Microb. Cell Fact.">
        <title>Exploring novel herbicidin analogues by transcriptional regulator overexpression and MS/MS molecular networking.</title>
        <authorList>
            <person name="Shi Y."/>
            <person name="Gu R."/>
            <person name="Li Y."/>
            <person name="Wang X."/>
            <person name="Ren W."/>
            <person name="Li X."/>
            <person name="Wang L."/>
            <person name="Xie Y."/>
            <person name="Hong B."/>
        </authorList>
    </citation>
    <scope>NUCLEOTIDE SEQUENCE [LARGE SCALE GENOMIC DNA]</scope>
    <source>
        <strain evidence="1 2">US-43</strain>
    </source>
</reference>
<dbReference type="Pfam" id="PF19402">
    <property type="entry name" value="RamS"/>
    <property type="match status" value="1"/>
</dbReference>
<gene>
    <name evidence="1" type="ORF">FRZ00_01600</name>
</gene>
<dbReference type="RefSeq" id="WP_106429681.1">
    <property type="nucleotide sequence ID" value="NZ_VOKX01000003.1"/>
</dbReference>
<accession>A0A5N5WGY9</accession>